<feature type="transmembrane region" description="Helical" evidence="1">
    <location>
        <begin position="29"/>
        <end position="53"/>
    </location>
</feature>
<proteinExistence type="predicted"/>
<accession>A0A8D9B2V3</accession>
<keyword evidence="1" id="KW-1133">Transmembrane helix</keyword>
<keyword evidence="1" id="KW-0812">Transmembrane</keyword>
<evidence type="ECO:0000256" key="1">
    <source>
        <dbReference type="SAM" id="Phobius"/>
    </source>
</evidence>
<evidence type="ECO:0000313" key="2">
    <source>
        <dbReference type="EMBL" id="CAG6776056.1"/>
    </source>
</evidence>
<organism evidence="2">
    <name type="scientific">Cacopsylla melanoneura</name>
    <dbReference type="NCBI Taxonomy" id="428564"/>
    <lineage>
        <taxon>Eukaryota</taxon>
        <taxon>Metazoa</taxon>
        <taxon>Ecdysozoa</taxon>
        <taxon>Arthropoda</taxon>
        <taxon>Hexapoda</taxon>
        <taxon>Insecta</taxon>
        <taxon>Pterygota</taxon>
        <taxon>Neoptera</taxon>
        <taxon>Paraneoptera</taxon>
        <taxon>Hemiptera</taxon>
        <taxon>Sternorrhyncha</taxon>
        <taxon>Psylloidea</taxon>
        <taxon>Psyllidae</taxon>
        <taxon>Psyllinae</taxon>
        <taxon>Cacopsylla</taxon>
    </lineage>
</organism>
<keyword evidence="1" id="KW-0472">Membrane</keyword>
<protein>
    <submittedName>
        <fullName evidence="2">Uncharacterized protein</fullName>
    </submittedName>
</protein>
<sequence length="105" mass="11741">MPCLMLFISQLIFLLPVSRLIKELCLIPIVQCLVFGLVLLIFESNLVFILLIFESNLGFILSIFLPKCSQFLQVVSSVLLSSFTSSSILICTFSQVTCLVFKGFP</sequence>
<dbReference type="EMBL" id="HBUF01600735">
    <property type="protein sequence ID" value="CAG6776056.1"/>
    <property type="molecule type" value="Transcribed_RNA"/>
</dbReference>
<reference evidence="2" key="1">
    <citation type="submission" date="2021-05" db="EMBL/GenBank/DDBJ databases">
        <authorList>
            <person name="Alioto T."/>
            <person name="Alioto T."/>
            <person name="Gomez Garrido J."/>
        </authorList>
    </citation>
    <scope>NUCLEOTIDE SEQUENCE</scope>
</reference>
<name>A0A8D9B2V3_9HEMI</name>
<dbReference type="AlphaFoldDB" id="A0A8D9B2V3"/>
<feature type="transmembrane region" description="Helical" evidence="1">
    <location>
        <begin position="74"/>
        <end position="96"/>
    </location>
</feature>